<keyword evidence="8 10" id="KW-0326">Glycosidase</keyword>
<keyword evidence="4" id="KW-0732">Signal</keyword>
<keyword evidence="3" id="KW-0964">Secreted</keyword>
<dbReference type="EMBL" id="KZ613746">
    <property type="protein sequence ID" value="PMD65544.1"/>
    <property type="molecule type" value="Genomic_DNA"/>
</dbReference>
<dbReference type="InterPro" id="IPR012334">
    <property type="entry name" value="Pectin_lyas_fold"/>
</dbReference>
<keyword evidence="5 10" id="KW-0378">Hydrolase</keyword>
<dbReference type="GeneID" id="36592573"/>
<dbReference type="InParanoid" id="A0A2J6TR92"/>
<dbReference type="InterPro" id="IPR000743">
    <property type="entry name" value="Glyco_hydro_28"/>
</dbReference>
<keyword evidence="12" id="KW-1185">Reference proteome</keyword>
<dbReference type="PANTHER" id="PTHR31736:SF19">
    <property type="entry name" value="PECTIN LYASE SUPERFAMILY PROTEIN-RELATED"/>
    <property type="match status" value="1"/>
</dbReference>
<dbReference type="GO" id="GO:0005576">
    <property type="term" value="C:extracellular region"/>
    <property type="evidence" value="ECO:0007669"/>
    <property type="project" value="UniProtKB-SubCell"/>
</dbReference>
<evidence type="ECO:0000256" key="7">
    <source>
        <dbReference type="ARBA" id="ARBA00023180"/>
    </source>
</evidence>
<organism evidence="11 12">
    <name type="scientific">Hyaloscypha bicolor E</name>
    <dbReference type="NCBI Taxonomy" id="1095630"/>
    <lineage>
        <taxon>Eukaryota</taxon>
        <taxon>Fungi</taxon>
        <taxon>Dikarya</taxon>
        <taxon>Ascomycota</taxon>
        <taxon>Pezizomycotina</taxon>
        <taxon>Leotiomycetes</taxon>
        <taxon>Helotiales</taxon>
        <taxon>Hyaloscyphaceae</taxon>
        <taxon>Hyaloscypha</taxon>
        <taxon>Hyaloscypha bicolor</taxon>
    </lineage>
</organism>
<evidence type="ECO:0000256" key="10">
    <source>
        <dbReference type="RuleBase" id="RU361169"/>
    </source>
</evidence>
<evidence type="ECO:0000256" key="6">
    <source>
        <dbReference type="ARBA" id="ARBA00023157"/>
    </source>
</evidence>
<evidence type="ECO:0000256" key="2">
    <source>
        <dbReference type="ARBA" id="ARBA00008834"/>
    </source>
</evidence>
<protein>
    <submittedName>
        <fullName evidence="11">Glycoside hydrolase family 28 protein</fullName>
    </submittedName>
</protein>
<dbReference type="AlphaFoldDB" id="A0A2J6TR92"/>
<keyword evidence="6" id="KW-1015">Disulfide bond</keyword>
<proteinExistence type="inferred from homology"/>
<evidence type="ECO:0000313" key="12">
    <source>
        <dbReference type="Proteomes" id="UP000235371"/>
    </source>
</evidence>
<dbReference type="SUPFAM" id="SSF51126">
    <property type="entry name" value="Pectin lyase-like"/>
    <property type="match status" value="1"/>
</dbReference>
<evidence type="ECO:0000256" key="5">
    <source>
        <dbReference type="ARBA" id="ARBA00022801"/>
    </source>
</evidence>
<dbReference type="GO" id="GO:0071555">
    <property type="term" value="P:cell wall organization"/>
    <property type="evidence" value="ECO:0007669"/>
    <property type="project" value="UniProtKB-KW"/>
</dbReference>
<dbReference type="RefSeq" id="XP_024742448.1">
    <property type="nucleotide sequence ID" value="XM_024884496.1"/>
</dbReference>
<name>A0A2J6TR92_9HELO</name>
<evidence type="ECO:0000256" key="9">
    <source>
        <dbReference type="ARBA" id="ARBA00023316"/>
    </source>
</evidence>
<gene>
    <name evidence="11" type="ORF">K444DRAFT_640412</name>
</gene>
<keyword evidence="7" id="KW-0325">Glycoprotein</keyword>
<evidence type="ECO:0000256" key="8">
    <source>
        <dbReference type="ARBA" id="ARBA00023295"/>
    </source>
</evidence>
<dbReference type="GO" id="GO:0005975">
    <property type="term" value="P:carbohydrate metabolic process"/>
    <property type="evidence" value="ECO:0007669"/>
    <property type="project" value="InterPro"/>
</dbReference>
<dbReference type="PANTHER" id="PTHR31736">
    <property type="match status" value="1"/>
</dbReference>
<evidence type="ECO:0000313" key="11">
    <source>
        <dbReference type="EMBL" id="PMD65544.1"/>
    </source>
</evidence>
<dbReference type="InterPro" id="IPR011050">
    <property type="entry name" value="Pectin_lyase_fold/virulence"/>
</dbReference>
<accession>A0A2J6TR92</accession>
<dbReference type="GO" id="GO:0046576">
    <property type="term" value="F:rhamnogalacturonan alpha-L-rhamnopyranosyl-(1-&gt;4)-alpha-D-galactopyranosyluronide lyase activity"/>
    <property type="evidence" value="ECO:0007669"/>
    <property type="project" value="UniProtKB-ARBA"/>
</dbReference>
<evidence type="ECO:0000256" key="3">
    <source>
        <dbReference type="ARBA" id="ARBA00022525"/>
    </source>
</evidence>
<dbReference type="Pfam" id="PF00295">
    <property type="entry name" value="Glyco_hydro_28"/>
    <property type="match status" value="1"/>
</dbReference>
<sequence length="350" mass="37763">MGLGIFSISGTPFIPALPVYVPPGDHGMSTWADLSGGNAWALQLDGIIYLIIYLGFDYEMCSTTSKGAVQAYGYKYGARILQLNSVKDFSTHNIDLVNTPALHIVLDKCSNGELYNTTIRGGNEGGLDGIDIWCSNIHVHDVEVSNSNECMVSSGGCAMGSRDRNRYFSLPSSVPPFSSANNPDMSSIIYCNIYTATSNQIYFSNFIGHSNAETLDLNAFWPSEKVQAGSGVRYFNLTFNKWKGVCPNGTKRAPMNVICPANVPCTGITISDFAVWTRSGRSVLWKCKNAFGSGGCLDSGAVETNSAISTINAAPFGYNIPKMPSDLTDLPLMESIPTPPVRMTFFPAAL</sequence>
<dbReference type="OrthoDB" id="2268901at2759"/>
<comment type="subcellular location">
    <subcellularLocation>
        <location evidence="1">Secreted</location>
    </subcellularLocation>
</comment>
<dbReference type="GO" id="GO:0004650">
    <property type="term" value="F:polygalacturonase activity"/>
    <property type="evidence" value="ECO:0007669"/>
    <property type="project" value="InterPro"/>
</dbReference>
<keyword evidence="9" id="KW-0961">Cell wall biogenesis/degradation</keyword>
<dbReference type="Proteomes" id="UP000235371">
    <property type="component" value="Unassembled WGS sequence"/>
</dbReference>
<comment type="similarity">
    <text evidence="2 10">Belongs to the glycosyl hydrolase 28 family.</text>
</comment>
<evidence type="ECO:0000256" key="1">
    <source>
        <dbReference type="ARBA" id="ARBA00004613"/>
    </source>
</evidence>
<evidence type="ECO:0000256" key="4">
    <source>
        <dbReference type="ARBA" id="ARBA00022729"/>
    </source>
</evidence>
<reference evidence="11 12" key="1">
    <citation type="submission" date="2016-04" db="EMBL/GenBank/DDBJ databases">
        <title>A degradative enzymes factory behind the ericoid mycorrhizal symbiosis.</title>
        <authorList>
            <consortium name="DOE Joint Genome Institute"/>
            <person name="Martino E."/>
            <person name="Morin E."/>
            <person name="Grelet G."/>
            <person name="Kuo A."/>
            <person name="Kohler A."/>
            <person name="Daghino S."/>
            <person name="Barry K."/>
            <person name="Choi C."/>
            <person name="Cichocki N."/>
            <person name="Clum A."/>
            <person name="Copeland A."/>
            <person name="Hainaut M."/>
            <person name="Haridas S."/>
            <person name="Labutti K."/>
            <person name="Lindquist E."/>
            <person name="Lipzen A."/>
            <person name="Khouja H.-R."/>
            <person name="Murat C."/>
            <person name="Ohm R."/>
            <person name="Olson A."/>
            <person name="Spatafora J."/>
            <person name="Veneault-Fourrey C."/>
            <person name="Henrissat B."/>
            <person name="Grigoriev I."/>
            <person name="Martin F."/>
            <person name="Perotto S."/>
        </authorList>
    </citation>
    <scope>NUCLEOTIDE SEQUENCE [LARGE SCALE GENOMIC DNA]</scope>
    <source>
        <strain evidence="11 12">E</strain>
    </source>
</reference>
<dbReference type="STRING" id="1095630.A0A2J6TR92"/>
<dbReference type="Gene3D" id="2.160.20.10">
    <property type="entry name" value="Single-stranded right-handed beta-helix, Pectin lyase-like"/>
    <property type="match status" value="1"/>
</dbReference>